<gene>
    <name evidence="3" type="ORF">BCR15_02010</name>
</gene>
<dbReference type="Gene3D" id="3.40.50.1110">
    <property type="entry name" value="SGNH hydrolase"/>
    <property type="match status" value="1"/>
</dbReference>
<evidence type="ECO:0000256" key="2">
    <source>
        <dbReference type="SAM" id="SignalP"/>
    </source>
</evidence>
<evidence type="ECO:0000256" key="1">
    <source>
        <dbReference type="SAM" id="MobiDB-lite"/>
    </source>
</evidence>
<comment type="caution">
    <text evidence="3">The sequence shown here is derived from an EMBL/GenBank/DDBJ whole genome shotgun (WGS) entry which is preliminary data.</text>
</comment>
<organism evidence="3 4">
    <name type="scientific">Tessaracoccus lapidicaptus</name>
    <dbReference type="NCBI Taxonomy" id="1427523"/>
    <lineage>
        <taxon>Bacteria</taxon>
        <taxon>Bacillati</taxon>
        <taxon>Actinomycetota</taxon>
        <taxon>Actinomycetes</taxon>
        <taxon>Propionibacteriales</taxon>
        <taxon>Propionibacteriaceae</taxon>
        <taxon>Tessaracoccus</taxon>
    </lineage>
</organism>
<name>A0A1C0AMW0_9ACTN</name>
<accession>A0A1C0AMW0</accession>
<feature type="compositionally biased region" description="Low complexity" evidence="1">
    <location>
        <begin position="29"/>
        <end position="42"/>
    </location>
</feature>
<dbReference type="EMBL" id="MBQD01000020">
    <property type="protein sequence ID" value="OCL34502.1"/>
    <property type="molecule type" value="Genomic_DNA"/>
</dbReference>
<dbReference type="AlphaFoldDB" id="A0A1C0AMW0"/>
<feature type="chain" id="PRO_5043657782" evidence="2">
    <location>
        <begin position="21"/>
        <end position="269"/>
    </location>
</feature>
<keyword evidence="4" id="KW-1185">Reference proteome</keyword>
<feature type="signal peptide" evidence="2">
    <location>
        <begin position="1"/>
        <end position="20"/>
    </location>
</feature>
<protein>
    <submittedName>
        <fullName evidence="3">Uncharacterized protein</fullName>
    </submittedName>
</protein>
<sequence length="269" mass="27852">MRAITIAVLGCALLLGTGCAGGTAPPPSTTTTGEQTATTASPAGTPFPGENPVHLLYISDSGGWETAEAYAAIAEEQLGVDVELVDWRVGGLPLRNVPALIAANPDVVAHAEIVVVFGSPAHSGAKMDQYVCVDHDGLGDPGVYTVADWDPYAALAGDIVDSIWELRDRKPTAIRMTDAYIPLTADWEEHGVFEPCMTSFETMSEALQGAAEAHGATFVSSLDTYNGPDHRRDARAAGLIADEIHPSAAGGKAMAEALAAVGFQPGSAP</sequence>
<dbReference type="InterPro" id="IPR036514">
    <property type="entry name" value="SGNH_hydro_sf"/>
</dbReference>
<feature type="region of interest" description="Disordered" evidence="1">
    <location>
        <begin position="23"/>
        <end position="48"/>
    </location>
</feature>
<dbReference type="RefSeq" id="WP_068751185.1">
    <property type="nucleotide sequence ID" value="NZ_LR214441.1"/>
</dbReference>
<dbReference type="PROSITE" id="PS51257">
    <property type="entry name" value="PROKAR_LIPOPROTEIN"/>
    <property type="match status" value="1"/>
</dbReference>
<dbReference type="Proteomes" id="UP000093501">
    <property type="component" value="Unassembled WGS sequence"/>
</dbReference>
<dbReference type="SUPFAM" id="SSF52266">
    <property type="entry name" value="SGNH hydrolase"/>
    <property type="match status" value="1"/>
</dbReference>
<evidence type="ECO:0000313" key="4">
    <source>
        <dbReference type="Proteomes" id="UP000093501"/>
    </source>
</evidence>
<keyword evidence="2" id="KW-0732">Signal</keyword>
<evidence type="ECO:0000313" key="3">
    <source>
        <dbReference type="EMBL" id="OCL34502.1"/>
    </source>
</evidence>
<reference evidence="4" key="1">
    <citation type="submission" date="2016-07" db="EMBL/GenBank/DDBJ databases">
        <authorList>
            <person name="Florea S."/>
            <person name="Webb J.S."/>
            <person name="Jaromczyk J."/>
            <person name="Schardl C.L."/>
        </authorList>
    </citation>
    <scope>NUCLEOTIDE SEQUENCE [LARGE SCALE GENOMIC DNA]</scope>
    <source>
        <strain evidence="4">IPBSL-7</strain>
    </source>
</reference>
<proteinExistence type="predicted"/>